<name>A0A0G3GTQ6_9CORY</name>
<feature type="domain" description="HTH asnC-type" evidence="4">
    <location>
        <begin position="129"/>
        <end position="187"/>
    </location>
</feature>
<protein>
    <submittedName>
        <fullName evidence="5">Transcriptional regulator</fullName>
    </submittedName>
</protein>
<keyword evidence="1" id="KW-0805">Transcription regulation</keyword>
<gene>
    <name evidence="5" type="ORF">CEPID_05345</name>
</gene>
<organism evidence="5 6">
    <name type="scientific">Corynebacterium epidermidicanis</name>
    <dbReference type="NCBI Taxonomy" id="1050174"/>
    <lineage>
        <taxon>Bacteria</taxon>
        <taxon>Bacillati</taxon>
        <taxon>Actinomycetota</taxon>
        <taxon>Actinomycetes</taxon>
        <taxon>Mycobacteriales</taxon>
        <taxon>Corynebacteriaceae</taxon>
        <taxon>Corynebacterium</taxon>
    </lineage>
</organism>
<dbReference type="InterPro" id="IPR036390">
    <property type="entry name" value="WH_DNA-bd_sf"/>
</dbReference>
<evidence type="ECO:0000256" key="2">
    <source>
        <dbReference type="ARBA" id="ARBA00023125"/>
    </source>
</evidence>
<evidence type="ECO:0000313" key="5">
    <source>
        <dbReference type="EMBL" id="AKK02938.1"/>
    </source>
</evidence>
<evidence type="ECO:0000256" key="3">
    <source>
        <dbReference type="ARBA" id="ARBA00023163"/>
    </source>
</evidence>
<keyword evidence="6" id="KW-1185">Reference proteome</keyword>
<dbReference type="InterPro" id="IPR019888">
    <property type="entry name" value="Tscrpt_reg_AsnC-like"/>
</dbReference>
<dbReference type="EMBL" id="CP011541">
    <property type="protein sequence ID" value="AKK02938.1"/>
    <property type="molecule type" value="Genomic_DNA"/>
</dbReference>
<dbReference type="SUPFAM" id="SSF46785">
    <property type="entry name" value="Winged helix' DNA-binding domain"/>
    <property type="match status" value="1"/>
</dbReference>
<reference evidence="5 6" key="1">
    <citation type="submission" date="2015-05" db="EMBL/GenBank/DDBJ databases">
        <title>Complete genome sequence of Corynebacterium epidermidicanis DSM 45586, isolated from the skin of a dog suffering from pruritus.</title>
        <authorList>
            <person name="Ruckert C."/>
            <person name="Albersmeier A."/>
            <person name="Winkler A."/>
            <person name="Tauch A."/>
        </authorList>
    </citation>
    <scope>NUCLEOTIDE SEQUENCE [LARGE SCALE GENOMIC DNA]</scope>
    <source>
        <strain evidence="5 6">DSM 45586</strain>
    </source>
</reference>
<dbReference type="AlphaFoldDB" id="A0A0G3GTQ6"/>
<dbReference type="PROSITE" id="PS50956">
    <property type="entry name" value="HTH_ASNC_2"/>
    <property type="match status" value="1"/>
</dbReference>
<dbReference type="PANTHER" id="PTHR30154:SF34">
    <property type="entry name" value="TRANSCRIPTIONAL REGULATOR AZLB"/>
    <property type="match status" value="1"/>
</dbReference>
<dbReference type="InterPro" id="IPR000485">
    <property type="entry name" value="AsnC-type_HTH_dom"/>
</dbReference>
<dbReference type="InterPro" id="IPR036388">
    <property type="entry name" value="WH-like_DNA-bd_sf"/>
</dbReference>
<evidence type="ECO:0000259" key="4">
    <source>
        <dbReference type="PROSITE" id="PS50956"/>
    </source>
</evidence>
<dbReference type="Pfam" id="PF13404">
    <property type="entry name" value="HTH_AsnC-type"/>
    <property type="match status" value="1"/>
</dbReference>
<dbReference type="PRINTS" id="PR00033">
    <property type="entry name" value="HTHASNC"/>
</dbReference>
<keyword evidence="3" id="KW-0804">Transcription</keyword>
<keyword evidence="2" id="KW-0238">DNA-binding</keyword>
<proteinExistence type="predicted"/>
<evidence type="ECO:0000256" key="1">
    <source>
        <dbReference type="ARBA" id="ARBA00023015"/>
    </source>
</evidence>
<dbReference type="STRING" id="1050174.CEPID_05345"/>
<dbReference type="PANTHER" id="PTHR30154">
    <property type="entry name" value="LEUCINE-RESPONSIVE REGULATORY PROTEIN"/>
    <property type="match status" value="1"/>
</dbReference>
<dbReference type="KEGG" id="cei:CEPID_05345"/>
<dbReference type="GO" id="GO:0043200">
    <property type="term" value="P:response to amino acid"/>
    <property type="evidence" value="ECO:0007669"/>
    <property type="project" value="TreeGrafter"/>
</dbReference>
<dbReference type="PATRIC" id="fig|1050174.4.peg.1085"/>
<dbReference type="SMART" id="SM00344">
    <property type="entry name" value="HTH_ASNC"/>
    <property type="match status" value="1"/>
</dbReference>
<dbReference type="GO" id="GO:0043565">
    <property type="term" value="F:sequence-specific DNA binding"/>
    <property type="evidence" value="ECO:0007669"/>
    <property type="project" value="InterPro"/>
</dbReference>
<dbReference type="GO" id="GO:0005829">
    <property type="term" value="C:cytosol"/>
    <property type="evidence" value="ECO:0007669"/>
    <property type="project" value="TreeGrafter"/>
</dbReference>
<dbReference type="Gene3D" id="1.10.10.10">
    <property type="entry name" value="Winged helix-like DNA-binding domain superfamily/Winged helix DNA-binding domain"/>
    <property type="match status" value="1"/>
</dbReference>
<accession>A0A0G3GTQ6</accession>
<evidence type="ECO:0000313" key="6">
    <source>
        <dbReference type="Proteomes" id="UP000035368"/>
    </source>
</evidence>
<dbReference type="Proteomes" id="UP000035368">
    <property type="component" value="Chromosome"/>
</dbReference>
<sequence>MLGVSEKVVSRRYRALRDNSLLRVYARTSAQFGGAIPWMVRVSSDTVFLTHLATRIRTIPCTRWVRITANFSEVVFGMVTASIQEEALLRTISDDSRVSKVDIIPILEIFTSTSLPTRNAESAPVELKKVDHGIIAALNDDGRIPNHELSARLGVDPTTVARRRKRLLEEKIIYYDLDASSALLGSPVDLMLWLKVRPGHIRSLGQRLAEHPMCLFVAATGGTYQLVCNVNVATSAAALAFIDEYLSE</sequence>
<dbReference type="Gene3D" id="3.30.70.920">
    <property type="match status" value="1"/>
</dbReference>